<protein>
    <submittedName>
        <fullName evidence="1">Uncharacterized protein</fullName>
    </submittedName>
</protein>
<organism evidence="1 2">
    <name type="scientific">Ignelater luminosus</name>
    <name type="common">Cucubano</name>
    <name type="synonym">Pyrophorus luminosus</name>
    <dbReference type="NCBI Taxonomy" id="2038154"/>
    <lineage>
        <taxon>Eukaryota</taxon>
        <taxon>Metazoa</taxon>
        <taxon>Ecdysozoa</taxon>
        <taxon>Arthropoda</taxon>
        <taxon>Hexapoda</taxon>
        <taxon>Insecta</taxon>
        <taxon>Pterygota</taxon>
        <taxon>Neoptera</taxon>
        <taxon>Endopterygota</taxon>
        <taxon>Coleoptera</taxon>
        <taxon>Polyphaga</taxon>
        <taxon>Elateriformia</taxon>
        <taxon>Elateroidea</taxon>
        <taxon>Elateridae</taxon>
        <taxon>Agrypninae</taxon>
        <taxon>Pyrophorini</taxon>
        <taxon>Ignelater</taxon>
    </lineage>
</organism>
<feature type="non-terminal residue" evidence="1">
    <location>
        <position position="70"/>
    </location>
</feature>
<name>A0A8K0CNP2_IGNLU</name>
<gene>
    <name evidence="1" type="ORF">ILUMI_15389</name>
</gene>
<sequence length="70" mass="7769">MHTIAWRVFSGIKNTNRHGLVCGQSNSANGPLTTQISSRNVRPQRSYNILTGVCSRISNKKALEPPYEDP</sequence>
<dbReference type="EMBL" id="VTPC01046586">
    <property type="protein sequence ID" value="KAF2890784.1"/>
    <property type="molecule type" value="Genomic_DNA"/>
</dbReference>
<accession>A0A8K0CNP2</accession>
<evidence type="ECO:0000313" key="1">
    <source>
        <dbReference type="EMBL" id="KAF2890784.1"/>
    </source>
</evidence>
<evidence type="ECO:0000313" key="2">
    <source>
        <dbReference type="Proteomes" id="UP000801492"/>
    </source>
</evidence>
<dbReference type="Proteomes" id="UP000801492">
    <property type="component" value="Unassembled WGS sequence"/>
</dbReference>
<dbReference type="AlphaFoldDB" id="A0A8K0CNP2"/>
<proteinExistence type="predicted"/>
<reference evidence="1" key="1">
    <citation type="submission" date="2019-08" db="EMBL/GenBank/DDBJ databases">
        <title>The genome of the North American firefly Photinus pyralis.</title>
        <authorList>
            <consortium name="Photinus pyralis genome working group"/>
            <person name="Fallon T.R."/>
            <person name="Sander Lower S.E."/>
            <person name="Weng J.-K."/>
        </authorList>
    </citation>
    <scope>NUCLEOTIDE SEQUENCE</scope>
    <source>
        <strain evidence="1">TRF0915ILg1</strain>
        <tissue evidence="1">Whole body</tissue>
    </source>
</reference>
<comment type="caution">
    <text evidence="1">The sequence shown here is derived from an EMBL/GenBank/DDBJ whole genome shotgun (WGS) entry which is preliminary data.</text>
</comment>
<keyword evidence="2" id="KW-1185">Reference proteome</keyword>